<name>A0A0C3P021_PISTI</name>
<evidence type="ECO:0000313" key="2">
    <source>
        <dbReference type="EMBL" id="KIO06455.1"/>
    </source>
</evidence>
<keyword evidence="1" id="KW-1133">Transmembrane helix</keyword>
<feature type="transmembrane region" description="Helical" evidence="1">
    <location>
        <begin position="97"/>
        <end position="121"/>
    </location>
</feature>
<evidence type="ECO:0000256" key="1">
    <source>
        <dbReference type="SAM" id="Phobius"/>
    </source>
</evidence>
<dbReference type="HOGENOM" id="CLU_035509_14_1_1"/>
<protein>
    <submittedName>
        <fullName evidence="2">Uncharacterized protein</fullName>
    </submittedName>
</protein>
<sequence>MRLYAIYHGSKKILFTVLLGFMAEIAIMIACMVQITKFEVGGPSNVTYRIRVYPNISYATVAVYECLLFALAVYAAIRHHREERVPLPVNLKDLRTILIGGNVVYFLGTLLYIIAYLVVTLMLSTQWIAAVPRLGFAITAVIGCHLVLHVRSSRTSTSTRQVDSQEHESYPLAVLHDHSTPAR</sequence>
<feature type="transmembrane region" description="Helical" evidence="1">
    <location>
        <begin position="12"/>
        <end position="36"/>
    </location>
</feature>
<reference evidence="2 3" key="1">
    <citation type="submission" date="2014-04" db="EMBL/GenBank/DDBJ databases">
        <authorList>
            <consortium name="DOE Joint Genome Institute"/>
            <person name="Kuo A."/>
            <person name="Kohler A."/>
            <person name="Costa M.D."/>
            <person name="Nagy L.G."/>
            <person name="Floudas D."/>
            <person name="Copeland A."/>
            <person name="Barry K.W."/>
            <person name="Cichocki N."/>
            <person name="Veneault-Fourrey C."/>
            <person name="LaButti K."/>
            <person name="Lindquist E.A."/>
            <person name="Lipzen A."/>
            <person name="Lundell T."/>
            <person name="Morin E."/>
            <person name="Murat C."/>
            <person name="Sun H."/>
            <person name="Tunlid A."/>
            <person name="Henrissat B."/>
            <person name="Grigoriev I.V."/>
            <person name="Hibbett D.S."/>
            <person name="Martin F."/>
            <person name="Nordberg H.P."/>
            <person name="Cantor M.N."/>
            <person name="Hua S.X."/>
        </authorList>
    </citation>
    <scope>NUCLEOTIDE SEQUENCE [LARGE SCALE GENOMIC DNA]</scope>
    <source>
        <strain evidence="2 3">Marx 270</strain>
    </source>
</reference>
<dbReference type="OrthoDB" id="2687559at2759"/>
<keyword evidence="3" id="KW-1185">Reference proteome</keyword>
<accession>A0A0C3P021</accession>
<dbReference type="EMBL" id="KN831963">
    <property type="protein sequence ID" value="KIO06455.1"/>
    <property type="molecule type" value="Genomic_DNA"/>
</dbReference>
<evidence type="ECO:0000313" key="3">
    <source>
        <dbReference type="Proteomes" id="UP000054217"/>
    </source>
</evidence>
<dbReference type="AlphaFoldDB" id="A0A0C3P021"/>
<dbReference type="InParanoid" id="A0A0C3P021"/>
<keyword evidence="1" id="KW-0812">Transmembrane</keyword>
<gene>
    <name evidence="2" type="ORF">M404DRAFT_999115</name>
</gene>
<feature type="transmembrane region" description="Helical" evidence="1">
    <location>
        <begin position="56"/>
        <end position="77"/>
    </location>
</feature>
<proteinExistence type="predicted"/>
<reference evidence="3" key="2">
    <citation type="submission" date="2015-01" db="EMBL/GenBank/DDBJ databases">
        <title>Evolutionary Origins and Diversification of the Mycorrhizal Mutualists.</title>
        <authorList>
            <consortium name="DOE Joint Genome Institute"/>
            <consortium name="Mycorrhizal Genomics Consortium"/>
            <person name="Kohler A."/>
            <person name="Kuo A."/>
            <person name="Nagy L.G."/>
            <person name="Floudas D."/>
            <person name="Copeland A."/>
            <person name="Barry K.W."/>
            <person name="Cichocki N."/>
            <person name="Veneault-Fourrey C."/>
            <person name="LaButti K."/>
            <person name="Lindquist E.A."/>
            <person name="Lipzen A."/>
            <person name="Lundell T."/>
            <person name="Morin E."/>
            <person name="Murat C."/>
            <person name="Riley R."/>
            <person name="Ohm R."/>
            <person name="Sun H."/>
            <person name="Tunlid A."/>
            <person name="Henrissat B."/>
            <person name="Grigoriev I.V."/>
            <person name="Hibbett D.S."/>
            <person name="Martin F."/>
        </authorList>
    </citation>
    <scope>NUCLEOTIDE SEQUENCE [LARGE SCALE GENOMIC DNA]</scope>
    <source>
        <strain evidence="3">Marx 270</strain>
    </source>
</reference>
<keyword evidence="1" id="KW-0472">Membrane</keyword>
<dbReference type="Proteomes" id="UP000054217">
    <property type="component" value="Unassembled WGS sequence"/>
</dbReference>
<organism evidence="2 3">
    <name type="scientific">Pisolithus tinctorius Marx 270</name>
    <dbReference type="NCBI Taxonomy" id="870435"/>
    <lineage>
        <taxon>Eukaryota</taxon>
        <taxon>Fungi</taxon>
        <taxon>Dikarya</taxon>
        <taxon>Basidiomycota</taxon>
        <taxon>Agaricomycotina</taxon>
        <taxon>Agaricomycetes</taxon>
        <taxon>Agaricomycetidae</taxon>
        <taxon>Boletales</taxon>
        <taxon>Sclerodermatineae</taxon>
        <taxon>Pisolithaceae</taxon>
        <taxon>Pisolithus</taxon>
    </lineage>
</organism>
<feature type="transmembrane region" description="Helical" evidence="1">
    <location>
        <begin position="127"/>
        <end position="148"/>
    </location>
</feature>